<dbReference type="EMBL" id="CP003969">
    <property type="protein sequence ID" value="AGP38277.1"/>
    <property type="molecule type" value="Genomic_DNA"/>
</dbReference>
<name>S4XYG8_SORCE</name>
<dbReference type="AlphaFoldDB" id="S4XYG8"/>
<dbReference type="Proteomes" id="UP000014803">
    <property type="component" value="Chromosome"/>
</dbReference>
<accession>S4XYG8</accession>
<dbReference type="HOGENOM" id="CLU_785039_0_0_7"/>
<protein>
    <submittedName>
        <fullName evidence="1">Uncharacterized protein</fullName>
    </submittedName>
</protein>
<dbReference type="KEGG" id="scu:SCE1572_29640"/>
<proteinExistence type="predicted"/>
<reference evidence="1 2" key="1">
    <citation type="journal article" date="2013" name="Sci. Rep.">
        <title>Extraordinary expansion of a Sorangium cellulosum genome from an alkaline milieu.</title>
        <authorList>
            <person name="Han K."/>
            <person name="Li Z.F."/>
            <person name="Peng R."/>
            <person name="Zhu L.P."/>
            <person name="Zhou T."/>
            <person name="Wang L.G."/>
            <person name="Li S.G."/>
            <person name="Zhang X.B."/>
            <person name="Hu W."/>
            <person name="Wu Z.H."/>
            <person name="Qin N."/>
            <person name="Li Y.Z."/>
        </authorList>
    </citation>
    <scope>NUCLEOTIDE SEQUENCE [LARGE SCALE GENOMIC DNA]</scope>
    <source>
        <strain evidence="1 2">So0157-2</strain>
    </source>
</reference>
<organism evidence="1 2">
    <name type="scientific">Sorangium cellulosum So0157-2</name>
    <dbReference type="NCBI Taxonomy" id="1254432"/>
    <lineage>
        <taxon>Bacteria</taxon>
        <taxon>Pseudomonadati</taxon>
        <taxon>Myxococcota</taxon>
        <taxon>Polyangia</taxon>
        <taxon>Polyangiales</taxon>
        <taxon>Polyangiaceae</taxon>
        <taxon>Sorangium</taxon>
    </lineage>
</organism>
<gene>
    <name evidence="1" type="ORF">SCE1572_29640</name>
</gene>
<sequence length="353" mass="37333">MGVLPGAPAARPARPRVADRPHVPLIAGAAATAAAGRRFGHGFSGELDDVGIVLPSRIAGTPRDDFGYFNVSLALDASPARQSRLDTMDFHRSRSIRAGASSADRSTKIRRRFLHMVCGAAALLGGVLHGCGGDGGDPGGIGLEDFVRVESELHCRLSYDCCSAAALDNPFLATSKETCVQFRYGIQQARLLPTLRASVAAGRLVYHPDRMRACVDRLNGAGCAATDADWLCLFDVFEGQVPLGGECTVEHDCENWHCVKPDPDAEVGTCAPWSPDGAVCETFVECDSGRCDIFGTDTCGPRLPEGSDCVLGPDCETYNCPEDTGTCGPPLDDNGCPVDGLLLDNKTPAGSWY</sequence>
<dbReference type="PATRIC" id="fig|1254432.3.peg.6692"/>
<evidence type="ECO:0000313" key="1">
    <source>
        <dbReference type="EMBL" id="AGP38277.1"/>
    </source>
</evidence>
<evidence type="ECO:0000313" key="2">
    <source>
        <dbReference type="Proteomes" id="UP000014803"/>
    </source>
</evidence>